<organism evidence="1 2">
    <name type="scientific">Linnemannia gamsii</name>
    <dbReference type="NCBI Taxonomy" id="64522"/>
    <lineage>
        <taxon>Eukaryota</taxon>
        <taxon>Fungi</taxon>
        <taxon>Fungi incertae sedis</taxon>
        <taxon>Mucoromycota</taxon>
        <taxon>Mortierellomycotina</taxon>
        <taxon>Mortierellomycetes</taxon>
        <taxon>Mortierellales</taxon>
        <taxon>Mortierellaceae</taxon>
        <taxon>Linnemannia</taxon>
    </lineage>
</organism>
<sequence>MGQELDLIPPISTDLTAIKDGLQIQLQGLEELLVQRNLFIFKQTTQKYNKLLGKFLLNLQQYVDSTLVDLFRFIEDLSLLMMIYDKGLEEFTARAASTSQRIESSLIQLQAMIDQHSNTLSALSKTAIEMSDLTQEYALEAKDHSKGALHAKLASTGLAITGFAASACLAVLAPVAAISTLFVVAGGGGGISGAISLFDSHKSDIYVDATTKLNQLQKCNNDFKTPIGNICAKLGDSKVSLRHLKEESKLAGEDNNDWRAESYATAKQEAENIKKQCNEIQTIAVAILDLKGKITYRVGQIPTDSTLLSSMSASDS</sequence>
<comment type="caution">
    <text evidence="1">The sequence shown here is derived from an EMBL/GenBank/DDBJ whole genome shotgun (WGS) entry which is preliminary data.</text>
</comment>
<dbReference type="OrthoDB" id="2446973at2759"/>
<evidence type="ECO:0000313" key="2">
    <source>
        <dbReference type="Proteomes" id="UP000823405"/>
    </source>
</evidence>
<gene>
    <name evidence="1" type="ORF">BGZ97_000428</name>
</gene>
<proteinExistence type="predicted"/>
<dbReference type="Proteomes" id="UP000823405">
    <property type="component" value="Unassembled WGS sequence"/>
</dbReference>
<reference evidence="1" key="1">
    <citation type="journal article" date="2020" name="Fungal Divers.">
        <title>Resolving the Mortierellaceae phylogeny through synthesis of multi-gene phylogenetics and phylogenomics.</title>
        <authorList>
            <person name="Vandepol N."/>
            <person name="Liber J."/>
            <person name="Desiro A."/>
            <person name="Na H."/>
            <person name="Kennedy M."/>
            <person name="Barry K."/>
            <person name="Grigoriev I.V."/>
            <person name="Miller A.N."/>
            <person name="O'Donnell K."/>
            <person name="Stajich J.E."/>
            <person name="Bonito G."/>
        </authorList>
    </citation>
    <scope>NUCLEOTIDE SEQUENCE</scope>
    <source>
        <strain evidence="1">NVP60</strain>
    </source>
</reference>
<accession>A0A9P6QYA1</accession>
<name>A0A9P6QYA1_9FUNG</name>
<dbReference type="AlphaFoldDB" id="A0A9P6QYA1"/>
<keyword evidence="2" id="KW-1185">Reference proteome</keyword>
<evidence type="ECO:0000313" key="1">
    <source>
        <dbReference type="EMBL" id="KAG0307346.1"/>
    </source>
</evidence>
<protein>
    <submittedName>
        <fullName evidence="1">Uncharacterized protein</fullName>
    </submittedName>
</protein>
<dbReference type="EMBL" id="JAAAIN010001077">
    <property type="protein sequence ID" value="KAG0307346.1"/>
    <property type="molecule type" value="Genomic_DNA"/>
</dbReference>